<reference evidence="2" key="1">
    <citation type="submission" date="2020-05" db="EMBL/GenBank/DDBJ databases">
        <title>Phylogenomic resolution of chytrid fungi.</title>
        <authorList>
            <person name="Stajich J.E."/>
            <person name="Amses K."/>
            <person name="Simmons R."/>
            <person name="Seto K."/>
            <person name="Myers J."/>
            <person name="Bonds A."/>
            <person name="Quandt C.A."/>
            <person name="Barry K."/>
            <person name="Liu P."/>
            <person name="Grigoriev I."/>
            <person name="Longcore J.E."/>
            <person name="James T.Y."/>
        </authorList>
    </citation>
    <scope>NUCLEOTIDE SEQUENCE</scope>
    <source>
        <strain evidence="2">PLAUS21</strain>
    </source>
</reference>
<feature type="domain" description="Vacuolar sorting protein 39/Transforming growth factor beta receptor-associated" evidence="1">
    <location>
        <begin position="349"/>
        <end position="449"/>
    </location>
</feature>
<gene>
    <name evidence="2" type="primary">TGFBRAP1</name>
    <name evidence="2" type="ORF">HK103_002986</name>
</gene>
<dbReference type="PANTHER" id="PTHR12894">
    <property type="entry name" value="CNH DOMAIN CONTAINING"/>
    <property type="match status" value="1"/>
</dbReference>
<evidence type="ECO:0000313" key="2">
    <source>
        <dbReference type="EMBL" id="KAJ3259099.1"/>
    </source>
</evidence>
<dbReference type="GO" id="GO:0034058">
    <property type="term" value="P:endosomal vesicle fusion"/>
    <property type="evidence" value="ECO:0007669"/>
    <property type="project" value="TreeGrafter"/>
</dbReference>
<comment type="caution">
    <text evidence="2">The sequence shown here is derived from an EMBL/GenBank/DDBJ whole genome shotgun (WGS) entry which is preliminary data.</text>
</comment>
<protein>
    <submittedName>
        <fullName evidence="2">Transforming growth factor, beta receptor associated protein 1</fullName>
    </submittedName>
</protein>
<dbReference type="InterPro" id="IPR032914">
    <property type="entry name" value="Vam6/VPS39/TRAP1"/>
</dbReference>
<keyword evidence="3" id="KW-1185">Reference proteome</keyword>
<dbReference type="Proteomes" id="UP001210925">
    <property type="component" value="Unassembled WGS sequence"/>
</dbReference>
<dbReference type="GO" id="GO:0006914">
    <property type="term" value="P:autophagy"/>
    <property type="evidence" value="ECO:0007669"/>
    <property type="project" value="TreeGrafter"/>
</dbReference>
<dbReference type="AlphaFoldDB" id="A0AAD5ULE9"/>
<organism evidence="2 3">
    <name type="scientific">Boothiomyces macroporosus</name>
    <dbReference type="NCBI Taxonomy" id="261099"/>
    <lineage>
        <taxon>Eukaryota</taxon>
        <taxon>Fungi</taxon>
        <taxon>Fungi incertae sedis</taxon>
        <taxon>Chytridiomycota</taxon>
        <taxon>Chytridiomycota incertae sedis</taxon>
        <taxon>Chytridiomycetes</taxon>
        <taxon>Rhizophydiales</taxon>
        <taxon>Terramycetaceae</taxon>
        <taxon>Boothiomyces</taxon>
    </lineage>
</organism>
<dbReference type="GO" id="GO:0005737">
    <property type="term" value="C:cytoplasm"/>
    <property type="evidence" value="ECO:0007669"/>
    <property type="project" value="TreeGrafter"/>
</dbReference>
<keyword evidence="2" id="KW-0675">Receptor</keyword>
<evidence type="ECO:0000313" key="3">
    <source>
        <dbReference type="Proteomes" id="UP001210925"/>
    </source>
</evidence>
<evidence type="ECO:0000259" key="1">
    <source>
        <dbReference type="Pfam" id="PF10366"/>
    </source>
</evidence>
<accession>A0AAD5ULE9</accession>
<dbReference type="EMBL" id="JADGKB010000021">
    <property type="protein sequence ID" value="KAJ3259099.1"/>
    <property type="molecule type" value="Genomic_DNA"/>
</dbReference>
<proteinExistence type="predicted"/>
<name>A0AAD5ULE9_9FUNG</name>
<sequence length="629" mass="72769">MDKNIKSPIGLSVSSRRGISYFELDEKLNLKKNIPMEGGAVMLSQFWGNICAADTKVYNLVSLKTNKITPLFPYDSDVLAPIVINISENEFLLVTASAQGFGIGVFISSNGDPIRGTLQWPVVPISIVQIHNLETQSLVQSIDLPTTQPPKFLTLASYPMDLNSETDGNTEYGGAVQVIIGTATDILGLMMLPWDVQLEELFESNQIEEAVVLLDKMSNGEESLAQLQRRAQFHIRAAFYYLENVNFDKAVDHFRRGNTDPRLLISLYDIKPEKKLLEEIDSPLVELVKKLESIDSIIKSYFKKEKSLNGMKSKQELIETTFHLSNKLLIDYLEYARMIDTFQSHREHIDTALFKLYTIVNMEQLYKLISSENYCDTKEFESFLEKHKKFYALSLIYKKQNQSKNVLDLWIKITLGEYVDPDFKGISEIVDYLKELEDKEVVLKYSNWIFTERKDDLFDKDEVLDYLDTFGSKARRKYLEYLILEKSIDDIQLNTKLAIIYLEEVFRLSTPTLTEETENLFLHSENYISYINFLDQRRDPFCLAKLHFFHFTKNSKVDSSAILELIQSQQVPFHFEQLAIYIKEKNTNEIITYYVQNIHDPVGAYEYIVSAEGEMEYIHQLIEECLKAE</sequence>
<dbReference type="Pfam" id="PF10366">
    <property type="entry name" value="Vps39_1"/>
    <property type="match status" value="1"/>
</dbReference>
<dbReference type="PANTHER" id="PTHR12894:SF27">
    <property type="entry name" value="TRANSFORMING GROWTH FACTOR-BETA RECEPTOR-ASSOCIATED PROTEIN 1"/>
    <property type="match status" value="1"/>
</dbReference>
<dbReference type="GO" id="GO:0016020">
    <property type="term" value="C:membrane"/>
    <property type="evidence" value="ECO:0007669"/>
    <property type="project" value="TreeGrafter"/>
</dbReference>
<dbReference type="InterPro" id="IPR019452">
    <property type="entry name" value="VPS39/TGF_beta_rcpt-assoc_1"/>
</dbReference>